<evidence type="ECO:0000313" key="1">
    <source>
        <dbReference type="Proteomes" id="UP000694918"/>
    </source>
</evidence>
<dbReference type="RefSeq" id="XP_011041085.1">
    <property type="nucleotide sequence ID" value="XM_011042783.1"/>
</dbReference>
<protein>
    <submittedName>
        <fullName evidence="2">Uncharacterized protein LOC105137154</fullName>
    </submittedName>
</protein>
<dbReference type="AlphaFoldDB" id="A0AAJ6V3U6"/>
<dbReference type="KEGG" id="peu:105137154"/>
<accession>A0AAJ6V3U6</accession>
<organism evidence="1 2">
    <name type="scientific">Populus euphratica</name>
    <name type="common">Euphrates poplar</name>
    <dbReference type="NCBI Taxonomy" id="75702"/>
    <lineage>
        <taxon>Eukaryota</taxon>
        <taxon>Viridiplantae</taxon>
        <taxon>Streptophyta</taxon>
        <taxon>Embryophyta</taxon>
        <taxon>Tracheophyta</taxon>
        <taxon>Spermatophyta</taxon>
        <taxon>Magnoliopsida</taxon>
        <taxon>eudicotyledons</taxon>
        <taxon>Gunneridae</taxon>
        <taxon>Pentapetalae</taxon>
        <taxon>rosids</taxon>
        <taxon>fabids</taxon>
        <taxon>Malpighiales</taxon>
        <taxon>Salicaceae</taxon>
        <taxon>Saliceae</taxon>
        <taxon>Populus</taxon>
    </lineage>
</organism>
<name>A0AAJ6V3U6_POPEU</name>
<dbReference type="GeneID" id="105137154"/>
<dbReference type="Proteomes" id="UP000694918">
    <property type="component" value="Unplaced"/>
</dbReference>
<evidence type="ECO:0000313" key="2">
    <source>
        <dbReference type="RefSeq" id="XP_011041085.1"/>
    </source>
</evidence>
<reference evidence="2" key="1">
    <citation type="submission" date="2025-08" db="UniProtKB">
        <authorList>
            <consortium name="RefSeq"/>
        </authorList>
    </citation>
    <scope>IDENTIFICATION</scope>
</reference>
<gene>
    <name evidence="2" type="primary">LOC105137154</name>
</gene>
<sequence>MVSMGKASYDGRFIRAFSPTLKARFCKGSIVIFKRNRFSLKAKVCVQKEIFFHIQSYARLCWGGDKIYDVVLPPDSTFLFFLCFTCIYTSGLTSHGEGKTIFYLKSMLGFAMMGSQILSRRVGYNFCGIGPHGDAPWYPNLLRRVKVGQNAADVKTHAHRYTARII</sequence>
<proteinExistence type="predicted"/>
<keyword evidence="1" id="KW-1185">Reference proteome</keyword>